<dbReference type="Gene3D" id="3.40.1080.10">
    <property type="entry name" value="Glutaconate Coenzyme A-transferase"/>
    <property type="match status" value="1"/>
</dbReference>
<comment type="similarity">
    <text evidence="1">Belongs to the 3-oxoacid CoA-transferase subunit A family.</text>
</comment>
<dbReference type="InterPro" id="IPR004165">
    <property type="entry name" value="CoA_trans_fam_I"/>
</dbReference>
<dbReference type="InterPro" id="IPR037171">
    <property type="entry name" value="NagB/RpiA_transferase-like"/>
</dbReference>
<dbReference type="RefSeq" id="WP_231478691.1">
    <property type="nucleotide sequence ID" value="NZ_FOQZ01000003.1"/>
</dbReference>
<dbReference type="InterPro" id="IPR012792">
    <property type="entry name" value="3-oxoacid_CoA-transf_A"/>
</dbReference>
<sequence length="222" mass="23125">MGTDKTVIDAEEAVADIPDGATLLVGGFGDAGAPKELLNALARRRLSGLTIVSNNAGSGSEGIAALLAAGSVRKVVCSYPKSAGSFAFEQCYESGSLELELVPQGTLSERIRAAGAGIGGFYTRTGVGTLLTEGREVRELGGEQFVFETPLSGDFALFRAHRGDRWGNLVYDKSARNFGPTMAMAAATSIAEVDQIVPLGSLDPEVIVTPGIFVDRIVEITA</sequence>
<protein>
    <submittedName>
        <fullName evidence="3">3-oxoadipate CoA-transferase, alpha subunit</fullName>
    </submittedName>
</protein>
<accession>A0A7Z7D0P0</accession>
<keyword evidence="2 3" id="KW-0808">Transferase</keyword>
<dbReference type="PANTHER" id="PTHR13707:SF60">
    <property type="entry name" value="ACETATE COA-TRANSFERASE SUBUNIT ALPHA"/>
    <property type="match status" value="1"/>
</dbReference>
<dbReference type="Pfam" id="PF01144">
    <property type="entry name" value="CoA_trans"/>
    <property type="match status" value="1"/>
</dbReference>
<dbReference type="InterPro" id="IPR004163">
    <property type="entry name" value="CoA_transf_BS"/>
</dbReference>
<comment type="caution">
    <text evidence="3">The sequence shown here is derived from an EMBL/GenBank/DDBJ whole genome shotgun (WGS) entry which is preliminary data.</text>
</comment>
<gene>
    <name evidence="3" type="ORF">SAMN04487751_2363</name>
</gene>
<evidence type="ECO:0000313" key="4">
    <source>
        <dbReference type="Proteomes" id="UP000198702"/>
    </source>
</evidence>
<organism evidence="3 4">
    <name type="scientific">Microbacterium saccharophilum</name>
    <dbReference type="NCBI Taxonomy" id="1213358"/>
    <lineage>
        <taxon>Bacteria</taxon>
        <taxon>Bacillati</taxon>
        <taxon>Actinomycetota</taxon>
        <taxon>Actinomycetes</taxon>
        <taxon>Micrococcales</taxon>
        <taxon>Microbacteriaceae</taxon>
        <taxon>Microbacterium</taxon>
    </lineage>
</organism>
<evidence type="ECO:0000313" key="3">
    <source>
        <dbReference type="EMBL" id="SFI60815.1"/>
    </source>
</evidence>
<dbReference type="EMBL" id="FOQZ01000003">
    <property type="protein sequence ID" value="SFI60815.1"/>
    <property type="molecule type" value="Genomic_DNA"/>
</dbReference>
<evidence type="ECO:0000256" key="1">
    <source>
        <dbReference type="ARBA" id="ARBA00005612"/>
    </source>
</evidence>
<dbReference type="NCBIfam" id="TIGR02429">
    <property type="entry name" value="pcaI_scoA_fam"/>
    <property type="match status" value="1"/>
</dbReference>
<dbReference type="PANTHER" id="PTHR13707">
    <property type="entry name" value="KETOACID-COENZYME A TRANSFERASE"/>
    <property type="match status" value="1"/>
</dbReference>
<dbReference type="GO" id="GO:0008410">
    <property type="term" value="F:CoA-transferase activity"/>
    <property type="evidence" value="ECO:0007669"/>
    <property type="project" value="InterPro"/>
</dbReference>
<dbReference type="Proteomes" id="UP000198702">
    <property type="component" value="Unassembled WGS sequence"/>
</dbReference>
<name>A0A7Z7D0P0_9MICO</name>
<dbReference type="PROSITE" id="PS01273">
    <property type="entry name" value="COA_TRANSF_1"/>
    <property type="match status" value="1"/>
</dbReference>
<proteinExistence type="inferred from homology"/>
<dbReference type="AlphaFoldDB" id="A0A7Z7D0P0"/>
<evidence type="ECO:0000256" key="2">
    <source>
        <dbReference type="ARBA" id="ARBA00022679"/>
    </source>
</evidence>
<dbReference type="SUPFAM" id="SSF100950">
    <property type="entry name" value="NagB/RpiA/CoA transferase-like"/>
    <property type="match status" value="1"/>
</dbReference>
<reference evidence="3 4" key="1">
    <citation type="submission" date="2016-10" db="EMBL/GenBank/DDBJ databases">
        <authorList>
            <person name="Varghese N."/>
            <person name="Submissions S."/>
        </authorList>
    </citation>
    <scope>NUCLEOTIDE SEQUENCE [LARGE SCALE GENOMIC DNA]</scope>
    <source>
        <strain evidence="3 4">UNC380MFSha3.1</strain>
    </source>
</reference>
<dbReference type="SMART" id="SM00882">
    <property type="entry name" value="CoA_trans"/>
    <property type="match status" value="1"/>
</dbReference>